<dbReference type="InterPro" id="IPR035901">
    <property type="entry name" value="GIY-YIG_endonuc_sf"/>
</dbReference>
<feature type="domain" description="GIY-YIG" evidence="10">
    <location>
        <begin position="10"/>
        <end position="92"/>
    </location>
</feature>
<dbReference type="InterPro" id="IPR000305">
    <property type="entry name" value="GIY-YIG_endonuc"/>
</dbReference>
<dbReference type="Pfam" id="PF21202">
    <property type="entry name" value="SLX1_C"/>
    <property type="match status" value="1"/>
</dbReference>
<comment type="caution">
    <text evidence="8">Lacks conserved residue(s) required for the propagation of feature annotation.</text>
</comment>
<gene>
    <name evidence="11" type="ORF">MMYC01_209438</name>
</gene>
<dbReference type="GO" id="GO:0000724">
    <property type="term" value="P:double-strand break repair via homologous recombination"/>
    <property type="evidence" value="ECO:0007669"/>
    <property type="project" value="TreeGrafter"/>
</dbReference>
<evidence type="ECO:0000256" key="4">
    <source>
        <dbReference type="ARBA" id="ARBA00022801"/>
    </source>
</evidence>
<dbReference type="AlphaFoldDB" id="A0A175VR10"/>
<accession>A0A175VR10</accession>
<keyword evidence="12" id="KW-1185">Reference proteome</keyword>
<evidence type="ECO:0000256" key="3">
    <source>
        <dbReference type="ARBA" id="ARBA00022763"/>
    </source>
</evidence>
<evidence type="ECO:0000256" key="9">
    <source>
        <dbReference type="SAM" id="MobiDB-lite"/>
    </source>
</evidence>
<dbReference type="OrthoDB" id="24645at2759"/>
<evidence type="ECO:0000256" key="6">
    <source>
        <dbReference type="ARBA" id="ARBA00023204"/>
    </source>
</evidence>
<dbReference type="PANTHER" id="PTHR20208:SF10">
    <property type="entry name" value="STRUCTURE-SPECIFIC ENDONUCLEASE SUBUNIT SLX1"/>
    <property type="match status" value="1"/>
</dbReference>
<evidence type="ECO:0000259" key="10">
    <source>
        <dbReference type="PROSITE" id="PS50164"/>
    </source>
</evidence>
<evidence type="ECO:0000313" key="11">
    <source>
        <dbReference type="EMBL" id="KXX73937.1"/>
    </source>
</evidence>
<dbReference type="InterPro" id="IPR050381">
    <property type="entry name" value="SLX1_endonuclease"/>
</dbReference>
<dbReference type="InterPro" id="IPR048749">
    <property type="entry name" value="SLX1_C"/>
</dbReference>
<comment type="similarity">
    <text evidence="8">Belongs to the SLX1 family.</text>
</comment>
<dbReference type="Gene3D" id="3.40.1440.10">
    <property type="entry name" value="GIY-YIG endonuclease"/>
    <property type="match status" value="1"/>
</dbReference>
<dbReference type="HAMAP" id="MF_03100">
    <property type="entry name" value="Endonuc_su_Slx1"/>
    <property type="match status" value="1"/>
</dbReference>
<dbReference type="VEuPathDB" id="FungiDB:MMYC01_209438"/>
<dbReference type="InterPro" id="IPR013083">
    <property type="entry name" value="Znf_RING/FYVE/PHD"/>
</dbReference>
<comment type="function">
    <text evidence="8">Catalytic subunit of the SLX1-SLX4 structure-specific endonuclease that resolves DNA secondary structures generated during DNA repair and recombination. Has endonuclease activity towards branched DNA substrates, introducing single-strand cuts in duplex DNA close to junctions with ss-DNA.</text>
</comment>
<keyword evidence="6 8" id="KW-0234">DNA repair</keyword>
<keyword evidence="1 8" id="KW-0540">Nuclease</keyword>
<reference evidence="11 12" key="1">
    <citation type="journal article" date="2016" name="Genome Announc.">
        <title>Genome Sequence of Madurella mycetomatis mm55, Isolated from a Human Mycetoma Case in Sudan.</title>
        <authorList>
            <person name="Smit S."/>
            <person name="Derks M.F."/>
            <person name="Bervoets S."/>
            <person name="Fahal A."/>
            <person name="van Leeuwen W."/>
            <person name="van Belkum A."/>
            <person name="van de Sande W.W."/>
        </authorList>
    </citation>
    <scope>NUCLEOTIDE SEQUENCE [LARGE SCALE GENOMIC DNA]</scope>
    <source>
        <strain evidence="12">mm55</strain>
    </source>
</reference>
<keyword evidence="2 8" id="KW-0255">Endonuclease</keyword>
<comment type="caution">
    <text evidence="11">The sequence shown here is derived from an EMBL/GenBank/DDBJ whole genome shotgun (WGS) entry which is preliminary data.</text>
</comment>
<dbReference type="Gene3D" id="3.30.40.10">
    <property type="entry name" value="Zinc/RING finger domain, C3HC4 (zinc finger)"/>
    <property type="match status" value="1"/>
</dbReference>
<dbReference type="Pfam" id="PF01541">
    <property type="entry name" value="GIY-YIG"/>
    <property type="match status" value="1"/>
</dbReference>
<name>A0A175VR10_9PEZI</name>
<evidence type="ECO:0000256" key="7">
    <source>
        <dbReference type="ARBA" id="ARBA00023242"/>
    </source>
</evidence>
<dbReference type="PROSITE" id="PS50164">
    <property type="entry name" value="GIY_YIG"/>
    <property type="match status" value="1"/>
</dbReference>
<evidence type="ECO:0000256" key="5">
    <source>
        <dbReference type="ARBA" id="ARBA00023172"/>
    </source>
</evidence>
<dbReference type="GO" id="GO:0033557">
    <property type="term" value="C:Slx1-Slx4 complex"/>
    <property type="evidence" value="ECO:0007669"/>
    <property type="project" value="UniProtKB-UniRule"/>
</dbReference>
<keyword evidence="3 8" id="KW-0227">DNA damage</keyword>
<dbReference type="Proteomes" id="UP000078237">
    <property type="component" value="Unassembled WGS sequence"/>
</dbReference>
<dbReference type="GO" id="GO:0008821">
    <property type="term" value="F:crossover junction DNA endonuclease activity"/>
    <property type="evidence" value="ECO:0007669"/>
    <property type="project" value="TreeGrafter"/>
</dbReference>
<dbReference type="GO" id="GO:0017108">
    <property type="term" value="F:5'-flap endonuclease activity"/>
    <property type="evidence" value="ECO:0007669"/>
    <property type="project" value="InterPro"/>
</dbReference>
<comment type="subcellular location">
    <subcellularLocation>
        <location evidence="8">Nucleus</location>
    </subcellularLocation>
</comment>
<comment type="subunit">
    <text evidence="8">Forms a heterodimer with SLX4.</text>
</comment>
<dbReference type="PANTHER" id="PTHR20208">
    <property type="entry name" value="STRUCTURE-SPECIFIC ENDONUCLEASE SUBUNIT SLX1"/>
    <property type="match status" value="1"/>
</dbReference>
<comment type="cofactor">
    <cofactor evidence="8">
        <name>a divalent metal cation</name>
        <dbReference type="ChEBI" id="CHEBI:60240"/>
    </cofactor>
</comment>
<evidence type="ECO:0000256" key="2">
    <source>
        <dbReference type="ARBA" id="ARBA00022759"/>
    </source>
</evidence>
<evidence type="ECO:0000256" key="8">
    <source>
        <dbReference type="HAMAP-Rule" id="MF_03100"/>
    </source>
</evidence>
<feature type="region of interest" description="Disordered" evidence="9">
    <location>
        <begin position="168"/>
        <end position="202"/>
    </location>
</feature>
<dbReference type="InterPro" id="IPR027520">
    <property type="entry name" value="Slx1"/>
</dbReference>
<dbReference type="CDD" id="cd10455">
    <property type="entry name" value="GIY-YIG_SLX1"/>
    <property type="match status" value="1"/>
</dbReference>
<evidence type="ECO:0000313" key="12">
    <source>
        <dbReference type="Proteomes" id="UP000078237"/>
    </source>
</evidence>
<dbReference type="EMBL" id="LCTW02000404">
    <property type="protein sequence ID" value="KXX73937.1"/>
    <property type="molecule type" value="Genomic_DNA"/>
</dbReference>
<keyword evidence="7 8" id="KW-0539">Nucleus</keyword>
<keyword evidence="5 8" id="KW-0233">DNA recombination</keyword>
<dbReference type="STRING" id="100816.A0A175VR10"/>
<evidence type="ECO:0000256" key="1">
    <source>
        <dbReference type="ARBA" id="ARBA00022722"/>
    </source>
</evidence>
<organism evidence="11 12">
    <name type="scientific">Madurella mycetomatis</name>
    <dbReference type="NCBI Taxonomy" id="100816"/>
    <lineage>
        <taxon>Eukaryota</taxon>
        <taxon>Fungi</taxon>
        <taxon>Dikarya</taxon>
        <taxon>Ascomycota</taxon>
        <taxon>Pezizomycotina</taxon>
        <taxon>Sordariomycetes</taxon>
        <taxon>Sordariomycetidae</taxon>
        <taxon>Sordariales</taxon>
        <taxon>Sordariales incertae sedis</taxon>
        <taxon>Madurella</taxon>
    </lineage>
</organism>
<proteinExistence type="inferred from homology"/>
<protein>
    <submittedName>
        <fullName evidence="11">Structure-specific endonuclease subunit SLX1</fullName>
    </submittedName>
</protein>
<sequence>MAVKCKPIPALYTVYILRSTVRHASLYIGSTPNPPRRLNQHNGLVTGGAARTSRHRLRPWEMVGLVSGFPSMTAALKFEWALTNPHISVHIPSESRITISTGVKANGQPRQPSKSLASILSNLHLLLRVPSFARWPLKLHFFVPEVYAVWRKQCAAVTEPLRPGFTVATDFGGEPQKASGRESGATLGGEEGQGEGEQAQPGGIHALPLDYQPIRDYVAKGQEIFEFERQGNCVVCRGTMTPGEGLHALCTNGGCDGVGHLSCWSRHFLIPREGDNILPVQGRCPKCNKEVLWGDMMKELTLRVRGPRDVEKLLRRKRRRVAGKASKTSKA</sequence>
<keyword evidence="4 8" id="KW-0378">Hydrolase</keyword>